<dbReference type="EMBL" id="CAJHIT010000004">
    <property type="protein sequence ID" value="CAD6500964.1"/>
    <property type="molecule type" value="Genomic_DNA"/>
</dbReference>
<dbReference type="EMBL" id="CAJHIT010000004">
    <property type="protein sequence ID" value="CAD6500963.1"/>
    <property type="molecule type" value="Genomic_DNA"/>
</dbReference>
<name>A0A9W4GDX1_BLUGR</name>
<evidence type="ECO:0000313" key="3">
    <source>
        <dbReference type="EMBL" id="CAD6500964.1"/>
    </source>
</evidence>
<protein>
    <submittedName>
        <fullName evidence="1">BgTH12-06662</fullName>
    </submittedName>
    <submittedName>
        <fullName evidence="2">BgTH12-06664</fullName>
    </submittedName>
    <submittedName>
        <fullName evidence="3">BgTH12-06665</fullName>
    </submittedName>
</protein>
<reference evidence="2" key="1">
    <citation type="submission" date="2020-10" db="EMBL/GenBank/DDBJ databases">
        <authorList>
            <person name="Muller C M."/>
        </authorList>
    </citation>
    <scope>NUCLEOTIDE SEQUENCE</scope>
    <source>
        <strain evidence="2">THUN-12</strain>
    </source>
</reference>
<dbReference type="Proteomes" id="UP000683417">
    <property type="component" value="Unassembled WGS sequence"/>
</dbReference>
<organism evidence="2 4">
    <name type="scientific">Blumeria graminis f. sp. triticale</name>
    <dbReference type="NCBI Taxonomy" id="1689686"/>
    <lineage>
        <taxon>Eukaryota</taxon>
        <taxon>Fungi</taxon>
        <taxon>Dikarya</taxon>
        <taxon>Ascomycota</taxon>
        <taxon>Pezizomycotina</taxon>
        <taxon>Leotiomycetes</taxon>
        <taxon>Erysiphales</taxon>
        <taxon>Erysiphaceae</taxon>
        <taxon>Blumeria</taxon>
    </lineage>
</organism>
<evidence type="ECO:0000313" key="1">
    <source>
        <dbReference type="EMBL" id="CAD6500961.1"/>
    </source>
</evidence>
<evidence type="ECO:0000313" key="4">
    <source>
        <dbReference type="Proteomes" id="UP000683417"/>
    </source>
</evidence>
<comment type="caution">
    <text evidence="2">The sequence shown here is derived from an EMBL/GenBank/DDBJ whole genome shotgun (WGS) entry which is preliminary data.</text>
</comment>
<evidence type="ECO:0000313" key="2">
    <source>
        <dbReference type="EMBL" id="CAD6500963.1"/>
    </source>
</evidence>
<proteinExistence type="predicted"/>
<dbReference type="AlphaFoldDB" id="A0A9W4GDX1"/>
<gene>
    <name evidence="1" type="ORF">BGTH12_LOCUS2319</name>
    <name evidence="2" type="ORF">BGTH12_LOCUS2321</name>
    <name evidence="3" type="ORF">BGTH12_LOCUS2322</name>
</gene>
<accession>A0A9W4GDX1</accession>
<dbReference type="EMBL" id="CAJHIT010000004">
    <property type="protein sequence ID" value="CAD6500961.1"/>
    <property type="molecule type" value="Genomic_DNA"/>
</dbReference>
<sequence>MKINSRAFIIYLMSHIKVIDALNSYLCQDGFTITPQMLSDALRRDWDSKYTRMHIEYGRAQRRFLIEHCKGGCNFKQPVFYSVIADRNRRIIRVEMKSYDYYYDCTETN</sequence>